<proteinExistence type="predicted"/>
<feature type="transmembrane region" description="Helical" evidence="1">
    <location>
        <begin position="232"/>
        <end position="250"/>
    </location>
</feature>
<gene>
    <name evidence="2" type="ORF">ABWT76_002837</name>
</gene>
<dbReference type="EMBL" id="CP159837">
    <property type="protein sequence ID" value="XCM39876.1"/>
    <property type="molecule type" value="Genomic_DNA"/>
</dbReference>
<sequence length="262" mass="30600">MYRFFRLAKTFLAVYYSYMVEYRAELILWSLSNSLPIILMGVWMEAGDRGNFAMNSIEFARYFLAVFLVRQLNVVWVIWEFETQIVQGKLSPKLLQPVDPVWHHIAGHLAERLARMPFVIGLMLLCFTLYPQAIWIPSLGNVLLVLLLISLAFILRFLIQYTLALFGFWLERVSALEQVWHLPYIFTSGLIAPLAVFPDQLREIILWTPFPYMLYIPASLLIGLPVDIVRCLLVILSWTVVIFLLNRWLWRRGLRHYSGMGA</sequence>
<keyword evidence="1" id="KW-0472">Membrane</keyword>
<keyword evidence="1" id="KW-1133">Transmembrane helix</keyword>
<feature type="transmembrane region" description="Helical" evidence="1">
    <location>
        <begin position="26"/>
        <end position="47"/>
    </location>
</feature>
<reference evidence="2" key="1">
    <citation type="submission" date="2024-07" db="EMBL/GenBank/DDBJ databases">
        <authorList>
            <person name="Kim Y.J."/>
            <person name="Jeong J.Y."/>
        </authorList>
    </citation>
    <scope>NUCLEOTIDE SEQUENCE</scope>
    <source>
        <strain evidence="2">GIHE-MW2</strain>
    </source>
</reference>
<protein>
    <submittedName>
        <fullName evidence="2">ABC-2 family transporter protein</fullName>
    </submittedName>
</protein>
<dbReference type="InterPro" id="IPR010390">
    <property type="entry name" value="ABC-2_transporter-like"/>
</dbReference>
<feature type="transmembrane region" description="Helical" evidence="1">
    <location>
        <begin position="179"/>
        <end position="197"/>
    </location>
</feature>
<evidence type="ECO:0000313" key="2">
    <source>
        <dbReference type="EMBL" id="XCM39876.1"/>
    </source>
</evidence>
<dbReference type="PANTHER" id="PTHR36832">
    <property type="entry name" value="SLR1174 PROTEIN-RELATED"/>
    <property type="match status" value="1"/>
</dbReference>
<accession>A0AAU8JMA6</accession>
<dbReference type="Pfam" id="PF06182">
    <property type="entry name" value="ABC2_membrane_6"/>
    <property type="match status" value="1"/>
</dbReference>
<evidence type="ECO:0000256" key="1">
    <source>
        <dbReference type="SAM" id="Phobius"/>
    </source>
</evidence>
<dbReference type="RefSeq" id="WP_054464986.1">
    <property type="nucleotide sequence ID" value="NZ_CP159837.1"/>
</dbReference>
<feature type="transmembrane region" description="Helical" evidence="1">
    <location>
        <begin position="204"/>
        <end position="226"/>
    </location>
</feature>
<name>A0AAU8JMA6_9CYAN</name>
<dbReference type="PANTHER" id="PTHR36832:SF1">
    <property type="entry name" value="SLR1174 PROTEIN"/>
    <property type="match status" value="1"/>
</dbReference>
<feature type="transmembrane region" description="Helical" evidence="1">
    <location>
        <begin position="142"/>
        <end position="159"/>
    </location>
</feature>
<dbReference type="AlphaFoldDB" id="A0AAU8JMA6"/>
<feature type="transmembrane region" description="Helical" evidence="1">
    <location>
        <begin position="113"/>
        <end position="130"/>
    </location>
</feature>
<keyword evidence="1" id="KW-0812">Transmembrane</keyword>
<organism evidence="2">
    <name type="scientific">Planktothricoides raciborskii GIHE-MW2</name>
    <dbReference type="NCBI Taxonomy" id="2792601"/>
    <lineage>
        <taxon>Bacteria</taxon>
        <taxon>Bacillati</taxon>
        <taxon>Cyanobacteriota</taxon>
        <taxon>Cyanophyceae</taxon>
        <taxon>Oscillatoriophycideae</taxon>
        <taxon>Oscillatoriales</taxon>
        <taxon>Oscillatoriaceae</taxon>
        <taxon>Planktothricoides</taxon>
    </lineage>
</organism>